<dbReference type="EMBL" id="MH078572">
    <property type="protein sequence ID" value="AVP40427.1"/>
    <property type="molecule type" value="Genomic_DNA"/>
</dbReference>
<evidence type="ECO:0000313" key="2">
    <source>
        <dbReference type="EMBL" id="AVP40427.1"/>
    </source>
</evidence>
<protein>
    <submittedName>
        <fullName evidence="2">Uncharacterized protein</fullName>
    </submittedName>
</protein>
<dbReference type="KEGG" id="vg:54990183"/>
<evidence type="ECO:0000256" key="1">
    <source>
        <dbReference type="SAM" id="MobiDB-lite"/>
    </source>
</evidence>
<sequence length="143" mass="16103">MKSRVDTMRNQLKQKKRENEDANEAISNGFLSVIQKLMIKLEDKVERGEINVNDTNDIYKLLVMYGQISEMNGNSSGGMGTLPALGEKERAVLSNFVETTGEVDEDGNEYVDLDKLSEMTADEVAEMVTEKEKLMNKQNAETF</sequence>
<accession>A0A2P1MXW8</accession>
<dbReference type="RefSeq" id="YP_009799694.1">
    <property type="nucleotide sequence ID" value="NC_047945.1"/>
</dbReference>
<proteinExistence type="predicted"/>
<reference evidence="2 3" key="1">
    <citation type="submission" date="2018-03" db="EMBL/GenBank/DDBJ databases">
        <title>Isolation, the biological characteristics and genomics of two new strains of lysate Staphylococcus aureus phage.</title>
        <authorList>
            <person name="Jin X."/>
            <person name="Zhang C."/>
        </authorList>
    </citation>
    <scope>NUCLEOTIDE SEQUENCE [LARGE SCALE GENOMIC DNA]</scope>
</reference>
<name>A0A2P1MXW8_9CAUD</name>
<feature type="region of interest" description="Disordered" evidence="1">
    <location>
        <begin position="1"/>
        <end position="21"/>
    </location>
</feature>
<dbReference type="GeneID" id="54990183"/>
<keyword evidence="3" id="KW-1185">Reference proteome</keyword>
<evidence type="ECO:0000313" key="3">
    <source>
        <dbReference type="Proteomes" id="UP000241797"/>
    </source>
</evidence>
<dbReference type="Proteomes" id="UP000241797">
    <property type="component" value="Segment"/>
</dbReference>
<organism evidence="2 3">
    <name type="scientific">Staphylococcus phage phiSA_BS1</name>
    <dbReference type="NCBI Taxonomy" id="2126734"/>
    <lineage>
        <taxon>Viruses</taxon>
        <taxon>Duplodnaviria</taxon>
        <taxon>Heunggongvirae</taxon>
        <taxon>Uroviricota</taxon>
        <taxon>Caudoviricetes</taxon>
        <taxon>Herelleviridae</taxon>
        <taxon>Twortvirinae</taxon>
        <taxon>Baoshanvirus</taxon>
        <taxon>Baoshanvirus BS1</taxon>
    </lineage>
</organism>